<organism evidence="2 3">
    <name type="scientific">Flavobacterium paronense</name>
    <dbReference type="NCBI Taxonomy" id="1392775"/>
    <lineage>
        <taxon>Bacteria</taxon>
        <taxon>Pseudomonadati</taxon>
        <taxon>Bacteroidota</taxon>
        <taxon>Flavobacteriia</taxon>
        <taxon>Flavobacteriales</taxon>
        <taxon>Flavobacteriaceae</taxon>
        <taxon>Flavobacterium</taxon>
    </lineage>
</organism>
<keyword evidence="1" id="KW-0812">Transmembrane</keyword>
<proteinExistence type="predicted"/>
<feature type="transmembrane region" description="Helical" evidence="1">
    <location>
        <begin position="6"/>
        <end position="24"/>
    </location>
</feature>
<name>A0ABV5GGG9_9FLAO</name>
<evidence type="ECO:0000313" key="3">
    <source>
        <dbReference type="Proteomes" id="UP001589576"/>
    </source>
</evidence>
<keyword evidence="1" id="KW-1133">Transmembrane helix</keyword>
<evidence type="ECO:0008006" key="4">
    <source>
        <dbReference type="Google" id="ProtNLM"/>
    </source>
</evidence>
<dbReference type="InterPro" id="IPR016181">
    <property type="entry name" value="Acyl_CoA_acyltransferase"/>
</dbReference>
<dbReference type="EMBL" id="JBHMFB010000029">
    <property type="protein sequence ID" value="MFB9090234.1"/>
    <property type="molecule type" value="Genomic_DNA"/>
</dbReference>
<feature type="transmembrane region" description="Helical" evidence="1">
    <location>
        <begin position="54"/>
        <end position="71"/>
    </location>
</feature>
<evidence type="ECO:0000256" key="1">
    <source>
        <dbReference type="SAM" id="Phobius"/>
    </source>
</evidence>
<keyword evidence="3" id="KW-1185">Reference proteome</keyword>
<dbReference type="Proteomes" id="UP001589576">
    <property type="component" value="Unassembled WGS sequence"/>
</dbReference>
<dbReference type="SUPFAM" id="SSF55729">
    <property type="entry name" value="Acyl-CoA N-acyltransferases (Nat)"/>
    <property type="match status" value="1"/>
</dbReference>
<dbReference type="RefSeq" id="WP_290285215.1">
    <property type="nucleotide sequence ID" value="NZ_JAUFQN010000019.1"/>
</dbReference>
<evidence type="ECO:0000313" key="2">
    <source>
        <dbReference type="EMBL" id="MFB9090234.1"/>
    </source>
</evidence>
<reference evidence="2 3" key="1">
    <citation type="submission" date="2024-09" db="EMBL/GenBank/DDBJ databases">
        <authorList>
            <person name="Sun Q."/>
            <person name="Mori K."/>
        </authorList>
    </citation>
    <scope>NUCLEOTIDE SEQUENCE [LARGE SCALE GENOMIC DNA]</scope>
    <source>
        <strain evidence="2 3">CECT 8460</strain>
    </source>
</reference>
<gene>
    <name evidence="2" type="ORF">ACFFUU_11525</name>
</gene>
<comment type="caution">
    <text evidence="2">The sequence shown here is derived from an EMBL/GenBank/DDBJ whole genome shotgun (WGS) entry which is preliminary data.</text>
</comment>
<keyword evidence="1" id="KW-0472">Membrane</keyword>
<sequence>MGIDFLQWIGYIASIIIVLSMMMSSIIKFRWINLIGALLFSTYGFLIGAIPVGILNGIIVVVDVYYLILIYSKNEEFEILEINAGSQYLIRFLKFHNKRIQTYCPGFSYQPNENTVSFFILRNMAVAGFFLAHRDNQTELHVDLDYVLPEYKDFKNGKYVYFQLKQKFIDAGYTSIIAEGNNTNYFNYLKKLGFVELKPGVYTKKL</sequence>
<accession>A0ABV5GGG9</accession>
<protein>
    <recommendedName>
        <fullName evidence="4">N-acetyltransferase domain-containing protein</fullName>
    </recommendedName>
</protein>